<keyword evidence="3" id="KW-1185">Reference proteome</keyword>
<keyword evidence="1" id="KW-0812">Transmembrane</keyword>
<dbReference type="InterPro" id="IPR012340">
    <property type="entry name" value="NA-bd_OB-fold"/>
</dbReference>
<evidence type="ECO:0000313" key="3">
    <source>
        <dbReference type="Proteomes" id="UP001501094"/>
    </source>
</evidence>
<accession>A0ABN2NJJ6</accession>
<reference evidence="2 3" key="1">
    <citation type="journal article" date="2019" name="Int. J. Syst. Evol. Microbiol.">
        <title>The Global Catalogue of Microorganisms (GCM) 10K type strain sequencing project: providing services to taxonomists for standard genome sequencing and annotation.</title>
        <authorList>
            <consortium name="The Broad Institute Genomics Platform"/>
            <consortium name="The Broad Institute Genome Sequencing Center for Infectious Disease"/>
            <person name="Wu L."/>
            <person name="Ma J."/>
        </authorList>
    </citation>
    <scope>NUCLEOTIDE SEQUENCE [LARGE SCALE GENOMIC DNA]</scope>
    <source>
        <strain evidence="2 3">JCM 14326</strain>
    </source>
</reference>
<dbReference type="EMBL" id="BAAANL010000006">
    <property type="protein sequence ID" value="GAA1869575.1"/>
    <property type="molecule type" value="Genomic_DNA"/>
</dbReference>
<sequence length="120" mass="12350">MPDGSINAGVALAGAIGVIVIGIGVIAVMTTMLRRLREDDALPRTVEGVQGIVASGIAPAHESRPHGEVSLDGELETRIAVADSAIARGTRIVVVEQHGGRVKVAPHPLTNPATPPQTKE</sequence>
<keyword evidence="1" id="KW-1133">Transmembrane helix</keyword>
<proteinExistence type="predicted"/>
<feature type="transmembrane region" description="Helical" evidence="1">
    <location>
        <begin position="6"/>
        <end position="28"/>
    </location>
</feature>
<evidence type="ECO:0008006" key="4">
    <source>
        <dbReference type="Google" id="ProtNLM"/>
    </source>
</evidence>
<protein>
    <recommendedName>
        <fullName evidence="4">NfeD-like C-terminal domain-containing protein</fullName>
    </recommendedName>
</protein>
<comment type="caution">
    <text evidence="2">The sequence shown here is derived from an EMBL/GenBank/DDBJ whole genome shotgun (WGS) entry which is preliminary data.</text>
</comment>
<dbReference type="Proteomes" id="UP001501094">
    <property type="component" value="Unassembled WGS sequence"/>
</dbReference>
<dbReference type="Gene3D" id="2.40.50.140">
    <property type="entry name" value="Nucleic acid-binding proteins"/>
    <property type="match status" value="1"/>
</dbReference>
<evidence type="ECO:0000256" key="1">
    <source>
        <dbReference type="SAM" id="Phobius"/>
    </source>
</evidence>
<gene>
    <name evidence="2" type="ORF">GCM10009751_30510</name>
</gene>
<dbReference type="RefSeq" id="WP_344104481.1">
    <property type="nucleotide sequence ID" value="NZ_BAAANL010000006.1"/>
</dbReference>
<evidence type="ECO:0000313" key="2">
    <source>
        <dbReference type="EMBL" id="GAA1869575.1"/>
    </source>
</evidence>
<organism evidence="2 3">
    <name type="scientific">Myceligenerans crystallogenes</name>
    <dbReference type="NCBI Taxonomy" id="316335"/>
    <lineage>
        <taxon>Bacteria</taxon>
        <taxon>Bacillati</taxon>
        <taxon>Actinomycetota</taxon>
        <taxon>Actinomycetes</taxon>
        <taxon>Micrococcales</taxon>
        <taxon>Promicromonosporaceae</taxon>
        <taxon>Myceligenerans</taxon>
    </lineage>
</organism>
<keyword evidence="1" id="KW-0472">Membrane</keyword>
<name>A0ABN2NJJ6_9MICO</name>